<comment type="caution">
    <text evidence="7">The sequence shown here is derived from an EMBL/GenBank/DDBJ whole genome shotgun (WGS) entry which is preliminary data.</text>
</comment>
<dbReference type="Proteomes" id="UP001139157">
    <property type="component" value="Unassembled WGS sequence"/>
</dbReference>
<dbReference type="RefSeq" id="WP_251915955.1">
    <property type="nucleotide sequence ID" value="NZ_JAMRXG010000013.1"/>
</dbReference>
<keyword evidence="4" id="KW-0233">DNA recombination</keyword>
<sequence>MTGTMLTVIVLVAAVCAAASYLYAKARIHARLSEGDSARQVAEEQSREARRQVDELRTDRDHNRERADRLEVINSEFATERRELGEQIGKITEALDATRANLQAREVEVERLRADVASEQTQNADLLRQLRAAEQNVAELRGREEQLREQLHEVETAYAALEAENVELREQALAMEVLRKQMDDANAENMRLQKEAIEAIGAKLLARSEETLVSAAEAKLTEISKPVQEGLAQIDKQLRDFETSRTKSEAGLQQEIKGLSEESLRHREQTRGLVQALKRPEIRGSWGEMHLRRAVELAGMQERCDFDLQVHIPGEDDRVQRPDMVVHLPGGKHVIVDSKVPMDAFVAATETDDQAHAAKSWVRHVKQVRQHIDGLASKEYFRKIDPTPEFVLMFVPSESFLQPALEKDPELLEYAAAKQVLIVTPVTLIAGLRAIAFGWKQEALRENLRQVLELGTEIYERLSTMGKNVEKLGTAIDRSVKAYNETVGSLEGRVMVTARRFRDMKVVEAELPNPQPKNNTTRPLTSPELIASAMAQLPSAESVDADSDVHILSDSAETQSA</sequence>
<accession>A0A9X2ED11</accession>
<evidence type="ECO:0000313" key="8">
    <source>
        <dbReference type="Proteomes" id="UP001139157"/>
    </source>
</evidence>
<dbReference type="Pfam" id="PF02646">
    <property type="entry name" value="RmuC"/>
    <property type="match status" value="1"/>
</dbReference>
<evidence type="ECO:0000256" key="5">
    <source>
        <dbReference type="SAM" id="Coils"/>
    </source>
</evidence>
<dbReference type="PANTHER" id="PTHR30563:SF0">
    <property type="entry name" value="DNA RECOMBINATION PROTEIN RMUC"/>
    <property type="match status" value="1"/>
</dbReference>
<dbReference type="PANTHER" id="PTHR30563">
    <property type="entry name" value="DNA RECOMBINATION PROTEIN RMUC"/>
    <property type="match status" value="1"/>
</dbReference>
<gene>
    <name evidence="7" type="primary">rmuC</name>
    <name evidence="7" type="ORF">NDR86_27040</name>
</gene>
<reference evidence="7" key="1">
    <citation type="submission" date="2022-06" db="EMBL/GenBank/DDBJ databases">
        <title>Novel species in genus nocardia.</title>
        <authorList>
            <person name="Li F."/>
        </authorList>
    </citation>
    <scope>NUCLEOTIDE SEQUENCE</scope>
    <source>
        <strain evidence="7">CDC141</strain>
    </source>
</reference>
<comment type="function">
    <text evidence="1">Involved in DNA recombination.</text>
</comment>
<evidence type="ECO:0000256" key="3">
    <source>
        <dbReference type="ARBA" id="ARBA00023054"/>
    </source>
</evidence>
<evidence type="ECO:0000256" key="2">
    <source>
        <dbReference type="ARBA" id="ARBA00009840"/>
    </source>
</evidence>
<evidence type="ECO:0000256" key="4">
    <source>
        <dbReference type="ARBA" id="ARBA00023172"/>
    </source>
</evidence>
<evidence type="ECO:0000313" key="7">
    <source>
        <dbReference type="EMBL" id="MCM6777150.1"/>
    </source>
</evidence>
<dbReference type="EMBL" id="JAMRXG010000013">
    <property type="protein sequence ID" value="MCM6777150.1"/>
    <property type="molecule type" value="Genomic_DNA"/>
</dbReference>
<evidence type="ECO:0000256" key="6">
    <source>
        <dbReference type="SAM" id="MobiDB-lite"/>
    </source>
</evidence>
<dbReference type="InterPro" id="IPR003798">
    <property type="entry name" value="DNA_recombination_RmuC"/>
</dbReference>
<feature type="region of interest" description="Disordered" evidence="6">
    <location>
        <begin position="34"/>
        <end position="62"/>
    </location>
</feature>
<protein>
    <submittedName>
        <fullName evidence="7">DNA recombination protein RmuC</fullName>
    </submittedName>
</protein>
<keyword evidence="8" id="KW-1185">Reference proteome</keyword>
<evidence type="ECO:0000256" key="1">
    <source>
        <dbReference type="ARBA" id="ARBA00003416"/>
    </source>
</evidence>
<feature type="coiled-coil region" evidence="5">
    <location>
        <begin position="95"/>
        <end position="202"/>
    </location>
</feature>
<comment type="similarity">
    <text evidence="2">Belongs to the RmuC family.</text>
</comment>
<name>A0A9X2ED11_9NOCA</name>
<dbReference type="GO" id="GO:0006310">
    <property type="term" value="P:DNA recombination"/>
    <property type="evidence" value="ECO:0007669"/>
    <property type="project" value="UniProtKB-KW"/>
</dbReference>
<keyword evidence="3 5" id="KW-0175">Coiled coil</keyword>
<organism evidence="7 8">
    <name type="scientific">Nocardia pulmonis</name>
    <dbReference type="NCBI Taxonomy" id="2951408"/>
    <lineage>
        <taxon>Bacteria</taxon>
        <taxon>Bacillati</taxon>
        <taxon>Actinomycetota</taxon>
        <taxon>Actinomycetes</taxon>
        <taxon>Mycobacteriales</taxon>
        <taxon>Nocardiaceae</taxon>
        <taxon>Nocardia</taxon>
    </lineage>
</organism>
<feature type="region of interest" description="Disordered" evidence="6">
    <location>
        <begin position="540"/>
        <end position="561"/>
    </location>
</feature>
<dbReference type="AlphaFoldDB" id="A0A9X2ED11"/>
<proteinExistence type="inferred from homology"/>